<name>A0AAJ7T4R3_PETMA</name>
<dbReference type="AlphaFoldDB" id="A0AAJ7T4R3"/>
<feature type="compositionally biased region" description="Gly residues" evidence="1">
    <location>
        <begin position="223"/>
        <end position="232"/>
    </location>
</feature>
<reference evidence="3" key="1">
    <citation type="submission" date="2025-08" db="UniProtKB">
        <authorList>
            <consortium name="RefSeq"/>
        </authorList>
    </citation>
    <scope>IDENTIFICATION</scope>
    <source>
        <tissue evidence="3">Sperm</tissue>
    </source>
</reference>
<evidence type="ECO:0000256" key="1">
    <source>
        <dbReference type="SAM" id="MobiDB-lite"/>
    </source>
</evidence>
<dbReference type="RefSeq" id="XP_032810375.1">
    <property type="nucleotide sequence ID" value="XM_032954484.1"/>
</dbReference>
<accession>A0AAJ7T4R3</accession>
<organism evidence="2 3">
    <name type="scientific">Petromyzon marinus</name>
    <name type="common">Sea lamprey</name>
    <dbReference type="NCBI Taxonomy" id="7757"/>
    <lineage>
        <taxon>Eukaryota</taxon>
        <taxon>Metazoa</taxon>
        <taxon>Chordata</taxon>
        <taxon>Craniata</taxon>
        <taxon>Vertebrata</taxon>
        <taxon>Cyclostomata</taxon>
        <taxon>Hyperoartia</taxon>
        <taxon>Petromyzontiformes</taxon>
        <taxon>Petromyzontidae</taxon>
        <taxon>Petromyzon</taxon>
    </lineage>
</organism>
<dbReference type="Proteomes" id="UP001318040">
    <property type="component" value="Chromosome 14"/>
</dbReference>
<protein>
    <submittedName>
        <fullName evidence="3">Uncharacterized protein LOC116942486</fullName>
    </submittedName>
</protein>
<evidence type="ECO:0000313" key="2">
    <source>
        <dbReference type="Proteomes" id="UP001318040"/>
    </source>
</evidence>
<evidence type="ECO:0000313" key="3">
    <source>
        <dbReference type="RefSeq" id="XP_032810375.1"/>
    </source>
</evidence>
<gene>
    <name evidence="3" type="primary">LOC116942486</name>
</gene>
<feature type="region of interest" description="Disordered" evidence="1">
    <location>
        <begin position="212"/>
        <end position="309"/>
    </location>
</feature>
<feature type="compositionally biased region" description="Basic and acidic residues" evidence="1">
    <location>
        <begin position="96"/>
        <end position="105"/>
    </location>
</feature>
<sequence>MENSGPRRDSCGNNSSSSSNNSSSSSPRGDPRELGVAPGVDLGGERGCDAAGGAEDPPLYVQQLYRLLGQAEADTFLFPRLKSSEQRTPKGTPAEGTRKVPERGARAERAWQAMCDRSRLRFEQLQLHTAPVHLSEELSAVLISRLRQQEAQRRSRLLLLQGANWDRQCRGAGVLGRDPRRDPCGGGFSPAWFLLPAIGEQQRQQAICQTHAGDRGLNPPTRVGGGGPAGTHGEGKRPRVRYRFLSETTNNTPMMGGRAGSKGTASWGARYPRKKVGTHTEESPPKPSSIPAQDPSGDPCGDPRQAGDLWEPLSLPALEAHGRVVRALGRGAFRNGAARVWLVDEAAGSVGARRFS</sequence>
<dbReference type="KEGG" id="pmrn:116942486"/>
<keyword evidence="2" id="KW-1185">Reference proteome</keyword>
<feature type="region of interest" description="Disordered" evidence="1">
    <location>
        <begin position="1"/>
        <end position="55"/>
    </location>
</feature>
<feature type="compositionally biased region" description="Low complexity" evidence="1">
    <location>
        <begin position="13"/>
        <end position="26"/>
    </location>
</feature>
<proteinExistence type="predicted"/>
<feature type="region of interest" description="Disordered" evidence="1">
    <location>
        <begin position="79"/>
        <end position="105"/>
    </location>
</feature>
<feature type="compositionally biased region" description="Basic and acidic residues" evidence="1">
    <location>
        <begin position="1"/>
        <end position="10"/>
    </location>
</feature>